<keyword evidence="4 6" id="KW-0067">ATP-binding</keyword>
<keyword evidence="5 6" id="KW-0520">NAD</keyword>
<accession>A0A2H0BVM6</accession>
<dbReference type="SUPFAM" id="SSF52402">
    <property type="entry name" value="Adenine nucleotide alpha hydrolases-like"/>
    <property type="match status" value="1"/>
</dbReference>
<name>A0A2H0BVM6_9BACT</name>
<keyword evidence="3 6" id="KW-0547">Nucleotide-binding</keyword>
<evidence type="ECO:0000256" key="7">
    <source>
        <dbReference type="RuleBase" id="RU003812"/>
    </source>
</evidence>
<dbReference type="PANTHER" id="PTHR23090:SF9">
    <property type="entry name" value="GLUTAMINE-DEPENDENT NAD(+) SYNTHETASE"/>
    <property type="match status" value="1"/>
</dbReference>
<dbReference type="NCBIfam" id="NF010587">
    <property type="entry name" value="PRK13980.1"/>
    <property type="match status" value="1"/>
</dbReference>
<evidence type="ECO:0000256" key="1">
    <source>
        <dbReference type="ARBA" id="ARBA00004790"/>
    </source>
</evidence>
<dbReference type="Pfam" id="PF02540">
    <property type="entry name" value="NAD_synthase"/>
    <property type="match status" value="1"/>
</dbReference>
<dbReference type="Gene3D" id="3.40.50.620">
    <property type="entry name" value="HUPs"/>
    <property type="match status" value="1"/>
</dbReference>
<protein>
    <recommendedName>
        <fullName evidence="7">NH(3)-dependent NAD(+) synthetase</fullName>
        <ecNumber evidence="7">6.3.1.5</ecNumber>
    </recommendedName>
</protein>
<dbReference type="EMBL" id="PCTA01000034">
    <property type="protein sequence ID" value="PIP61090.1"/>
    <property type="molecule type" value="Genomic_DNA"/>
</dbReference>
<sequence>MYNLDMLNLNSQQTAKKIEEFIKNTLKSQGFKRVVVGVSGGIDSATALALATKALGAQNVHVISMPYGNNGKQGTVSSIDIKPIVDSFNKPTRSNPASSKLRLGNIMARVRMIILYDYAKKNDALVCGTENRSEYYLGYFTRFGDEASDLEPLIGLYKTQVRQLAKYLNVSKAILDAQPTAELWEGQTDEQELGFSYESADPIIYLYCDKKISADKIVAEGHNPKLVKKVVDRVNQASFKHLLPFTPPQARQGLTLQPCTK</sequence>
<evidence type="ECO:0000313" key="10">
    <source>
        <dbReference type="Proteomes" id="UP000231246"/>
    </source>
</evidence>
<gene>
    <name evidence="9" type="ORF">COW99_05700</name>
</gene>
<dbReference type="GO" id="GO:0009435">
    <property type="term" value="P:NAD+ biosynthetic process"/>
    <property type="evidence" value="ECO:0007669"/>
    <property type="project" value="UniProtKB-UniPathway"/>
</dbReference>
<evidence type="ECO:0000256" key="2">
    <source>
        <dbReference type="ARBA" id="ARBA00022598"/>
    </source>
</evidence>
<proteinExistence type="inferred from homology"/>
<evidence type="ECO:0000313" key="9">
    <source>
        <dbReference type="EMBL" id="PIP61090.1"/>
    </source>
</evidence>
<dbReference type="CDD" id="cd00553">
    <property type="entry name" value="NAD_synthase"/>
    <property type="match status" value="1"/>
</dbReference>
<dbReference type="NCBIfam" id="TIGR00552">
    <property type="entry name" value="nadE"/>
    <property type="match status" value="1"/>
</dbReference>
<comment type="caution">
    <text evidence="9">The sequence shown here is derived from an EMBL/GenBank/DDBJ whole genome shotgun (WGS) entry which is preliminary data.</text>
</comment>
<evidence type="ECO:0000256" key="3">
    <source>
        <dbReference type="ARBA" id="ARBA00022741"/>
    </source>
</evidence>
<dbReference type="InterPro" id="IPR003694">
    <property type="entry name" value="NAD_synthase"/>
</dbReference>
<dbReference type="InterPro" id="IPR022310">
    <property type="entry name" value="NAD/GMP_synthase"/>
</dbReference>
<evidence type="ECO:0000256" key="6">
    <source>
        <dbReference type="RuleBase" id="RU003811"/>
    </source>
</evidence>
<comment type="similarity">
    <text evidence="6">Belongs to the NAD synthetase family.</text>
</comment>
<dbReference type="UniPathway" id="UPA00253"/>
<dbReference type="GO" id="GO:0008795">
    <property type="term" value="F:NAD+ synthase activity"/>
    <property type="evidence" value="ECO:0007669"/>
    <property type="project" value="UniProtKB-EC"/>
</dbReference>
<organism evidence="9 10">
    <name type="scientific">Candidatus Roizmanbacteria bacterium CG22_combo_CG10-13_8_21_14_all_38_20</name>
    <dbReference type="NCBI Taxonomy" id="1974862"/>
    <lineage>
        <taxon>Bacteria</taxon>
        <taxon>Candidatus Roizmaniibacteriota</taxon>
    </lineage>
</organism>
<dbReference type="PANTHER" id="PTHR23090">
    <property type="entry name" value="NH 3 /GLUTAMINE-DEPENDENT NAD + SYNTHETASE"/>
    <property type="match status" value="1"/>
</dbReference>
<dbReference type="AlphaFoldDB" id="A0A2H0BVM6"/>
<dbReference type="GO" id="GO:0004359">
    <property type="term" value="F:glutaminase activity"/>
    <property type="evidence" value="ECO:0007669"/>
    <property type="project" value="InterPro"/>
</dbReference>
<keyword evidence="2 6" id="KW-0436">Ligase</keyword>
<dbReference type="InterPro" id="IPR014729">
    <property type="entry name" value="Rossmann-like_a/b/a_fold"/>
</dbReference>
<dbReference type="GO" id="GO:0003952">
    <property type="term" value="F:NAD+ synthase (glutamine-hydrolyzing) activity"/>
    <property type="evidence" value="ECO:0007669"/>
    <property type="project" value="InterPro"/>
</dbReference>
<comment type="pathway">
    <text evidence="1">Cofactor biosynthesis; NAD(+) biosynthesis.</text>
</comment>
<dbReference type="GO" id="GO:0005737">
    <property type="term" value="C:cytoplasm"/>
    <property type="evidence" value="ECO:0007669"/>
    <property type="project" value="InterPro"/>
</dbReference>
<dbReference type="GO" id="GO:0005524">
    <property type="term" value="F:ATP binding"/>
    <property type="evidence" value="ECO:0007669"/>
    <property type="project" value="UniProtKB-KW"/>
</dbReference>
<evidence type="ECO:0000256" key="5">
    <source>
        <dbReference type="ARBA" id="ARBA00023027"/>
    </source>
</evidence>
<evidence type="ECO:0000259" key="8">
    <source>
        <dbReference type="Pfam" id="PF02540"/>
    </source>
</evidence>
<dbReference type="Proteomes" id="UP000231246">
    <property type="component" value="Unassembled WGS sequence"/>
</dbReference>
<dbReference type="EC" id="6.3.1.5" evidence="7"/>
<feature type="domain" description="NAD/GMP synthase" evidence="8">
    <location>
        <begin position="16"/>
        <end position="244"/>
    </location>
</feature>
<comment type="catalytic activity">
    <reaction evidence="7">
        <text>deamido-NAD(+) + NH4(+) + ATP = AMP + diphosphate + NAD(+) + H(+)</text>
        <dbReference type="Rhea" id="RHEA:21188"/>
        <dbReference type="ChEBI" id="CHEBI:15378"/>
        <dbReference type="ChEBI" id="CHEBI:28938"/>
        <dbReference type="ChEBI" id="CHEBI:30616"/>
        <dbReference type="ChEBI" id="CHEBI:33019"/>
        <dbReference type="ChEBI" id="CHEBI:57540"/>
        <dbReference type="ChEBI" id="CHEBI:58437"/>
        <dbReference type="ChEBI" id="CHEBI:456215"/>
        <dbReference type="EC" id="6.3.1.5"/>
    </reaction>
</comment>
<reference evidence="9 10" key="1">
    <citation type="submission" date="2017-09" db="EMBL/GenBank/DDBJ databases">
        <title>Depth-based differentiation of microbial function through sediment-hosted aquifers and enrichment of novel symbionts in the deep terrestrial subsurface.</title>
        <authorList>
            <person name="Probst A.J."/>
            <person name="Ladd B."/>
            <person name="Jarett J.K."/>
            <person name="Geller-Mcgrath D.E."/>
            <person name="Sieber C.M."/>
            <person name="Emerson J.B."/>
            <person name="Anantharaman K."/>
            <person name="Thomas B.C."/>
            <person name="Malmstrom R."/>
            <person name="Stieglmeier M."/>
            <person name="Klingl A."/>
            <person name="Woyke T."/>
            <person name="Ryan C.M."/>
            <person name="Banfield J.F."/>
        </authorList>
    </citation>
    <scope>NUCLEOTIDE SEQUENCE [LARGE SCALE GENOMIC DNA]</scope>
    <source>
        <strain evidence="9">CG22_combo_CG10-13_8_21_14_all_38_20</strain>
    </source>
</reference>
<evidence type="ECO:0000256" key="4">
    <source>
        <dbReference type="ARBA" id="ARBA00022840"/>
    </source>
</evidence>